<dbReference type="Pfam" id="PF00994">
    <property type="entry name" value="MoCF_biosynth"/>
    <property type="match status" value="1"/>
</dbReference>
<dbReference type="Gene3D" id="3.40.980.10">
    <property type="entry name" value="MoaB/Mog-like domain"/>
    <property type="match status" value="1"/>
</dbReference>
<gene>
    <name evidence="4" type="ORF">SAMN02745206_03662</name>
</gene>
<evidence type="ECO:0000256" key="1">
    <source>
        <dbReference type="HAMAP-Rule" id="MF_00226"/>
    </source>
</evidence>
<dbReference type="SUPFAM" id="SSF142433">
    <property type="entry name" value="CinA-like"/>
    <property type="match status" value="1"/>
</dbReference>
<dbReference type="SMART" id="SM00852">
    <property type="entry name" value="MoCF_biosynth"/>
    <property type="match status" value="1"/>
</dbReference>
<dbReference type="InterPro" id="IPR008135">
    <property type="entry name" value="Competence-induced_CinA"/>
</dbReference>
<dbReference type="CDD" id="cd00885">
    <property type="entry name" value="cinA"/>
    <property type="match status" value="1"/>
</dbReference>
<dbReference type="NCBIfam" id="TIGR00199">
    <property type="entry name" value="PncC_domain"/>
    <property type="match status" value="1"/>
</dbReference>
<proteinExistence type="inferred from homology"/>
<name>A0A1M5ITQ5_9BACT</name>
<dbReference type="Proteomes" id="UP000184076">
    <property type="component" value="Unassembled WGS sequence"/>
</dbReference>
<dbReference type="InterPro" id="IPR036653">
    <property type="entry name" value="CinA-like_C"/>
</dbReference>
<dbReference type="InterPro" id="IPR008136">
    <property type="entry name" value="CinA_C"/>
</dbReference>
<accession>A0A1M5ITQ5</accession>
<protein>
    <recommendedName>
        <fullName evidence="1">CinA-like protein</fullName>
    </recommendedName>
</protein>
<feature type="region of interest" description="Disordered" evidence="2">
    <location>
        <begin position="1"/>
        <end position="30"/>
    </location>
</feature>
<dbReference type="STRING" id="1121391.SAMN02745206_03662"/>
<organism evidence="4 5">
    <name type="scientific">Desulfacinum infernum DSM 9756</name>
    <dbReference type="NCBI Taxonomy" id="1121391"/>
    <lineage>
        <taxon>Bacteria</taxon>
        <taxon>Pseudomonadati</taxon>
        <taxon>Thermodesulfobacteriota</taxon>
        <taxon>Syntrophobacteria</taxon>
        <taxon>Syntrophobacterales</taxon>
        <taxon>Syntrophobacteraceae</taxon>
        <taxon>Desulfacinum</taxon>
    </lineage>
</organism>
<keyword evidence="5" id="KW-1185">Reference proteome</keyword>
<dbReference type="Gene3D" id="3.90.950.20">
    <property type="entry name" value="CinA-like"/>
    <property type="match status" value="1"/>
</dbReference>
<dbReference type="Pfam" id="PF02464">
    <property type="entry name" value="CinA"/>
    <property type="match status" value="1"/>
</dbReference>
<comment type="similarity">
    <text evidence="1">Belongs to the CinA family.</text>
</comment>
<dbReference type="InterPro" id="IPR001453">
    <property type="entry name" value="MoaB/Mog_dom"/>
</dbReference>
<sequence>MEDGERGEGKALRKSDFEGGEMTPETAPHVGGSLLTIGDEILLGDILNTNAHHIAVALRANGFRLERVITVEDREEAIAAALQQLLPVSAFLIVTGGLGPTDDDRTKEAVARAFSLPLAVDPSDLERLKERTRTTGTPWNHRIQRLAELPRGATKMAPGRPMAGFFLEHQGVPCYFLPGVPYEMETLLDDIVLPDLKRRFPHRPVTRKRILRVQEMMEAEINQRLQGFDPVETGVVLGYLPQVGENWVTLLAVGRSEAEVAEALDKAEARVTALLGGEHVSGRDDESLEVVVGRLLKEKGWMLAVAESCTGGLLARRITRVPGASDYFERGYVTYSNRAKEELLGVPPEILAAHGAVSEAVCRAMAEGARDKAGVEAALAVTGIAGPTGGSLEKPVGTVFVGCAAGDRTVVKRCLFHGSRERIQQQSAHAALTLLWRRLKP</sequence>
<dbReference type="NCBIfam" id="TIGR00200">
    <property type="entry name" value="cinA_nterm"/>
    <property type="match status" value="1"/>
</dbReference>
<dbReference type="PIRSF" id="PIRSF006728">
    <property type="entry name" value="CinA"/>
    <property type="match status" value="1"/>
</dbReference>
<evidence type="ECO:0000313" key="4">
    <source>
        <dbReference type="EMBL" id="SHG31153.1"/>
    </source>
</evidence>
<dbReference type="InterPro" id="IPR050101">
    <property type="entry name" value="CinA"/>
</dbReference>
<evidence type="ECO:0000313" key="5">
    <source>
        <dbReference type="Proteomes" id="UP000184076"/>
    </source>
</evidence>
<dbReference type="PANTHER" id="PTHR13939:SF0">
    <property type="entry name" value="NMN AMIDOHYDROLASE-LIKE PROTEIN YFAY"/>
    <property type="match status" value="1"/>
</dbReference>
<dbReference type="EMBL" id="FQVB01000060">
    <property type="protein sequence ID" value="SHG31153.1"/>
    <property type="molecule type" value="Genomic_DNA"/>
</dbReference>
<dbReference type="InterPro" id="IPR036425">
    <property type="entry name" value="MoaB/Mog-like_dom_sf"/>
</dbReference>
<feature type="domain" description="MoaB/Mog" evidence="3">
    <location>
        <begin position="33"/>
        <end position="199"/>
    </location>
</feature>
<dbReference type="HAMAP" id="MF_00226_B">
    <property type="entry name" value="CinA_B"/>
    <property type="match status" value="1"/>
</dbReference>
<feature type="compositionally biased region" description="Basic and acidic residues" evidence="2">
    <location>
        <begin position="1"/>
        <end position="17"/>
    </location>
</feature>
<evidence type="ECO:0000256" key="2">
    <source>
        <dbReference type="SAM" id="MobiDB-lite"/>
    </source>
</evidence>
<dbReference type="SUPFAM" id="SSF53218">
    <property type="entry name" value="Molybdenum cofactor biosynthesis proteins"/>
    <property type="match status" value="1"/>
</dbReference>
<dbReference type="AlphaFoldDB" id="A0A1M5ITQ5"/>
<dbReference type="PANTHER" id="PTHR13939">
    <property type="entry name" value="NICOTINAMIDE-NUCLEOTIDE AMIDOHYDROLASE PNCC"/>
    <property type="match status" value="1"/>
</dbReference>
<evidence type="ECO:0000259" key="3">
    <source>
        <dbReference type="SMART" id="SM00852"/>
    </source>
</evidence>
<reference evidence="5" key="1">
    <citation type="submission" date="2016-11" db="EMBL/GenBank/DDBJ databases">
        <authorList>
            <person name="Varghese N."/>
            <person name="Submissions S."/>
        </authorList>
    </citation>
    <scope>NUCLEOTIDE SEQUENCE [LARGE SCALE GENOMIC DNA]</scope>
    <source>
        <strain evidence="5">DSM 9756</strain>
    </source>
</reference>